<protein>
    <submittedName>
        <fullName evidence="2">Uncharacterized protein</fullName>
    </submittedName>
</protein>
<reference evidence="2 3" key="1">
    <citation type="submission" date="2022-04" db="EMBL/GenBank/DDBJ databases">
        <authorList>
            <person name="Huq M.A."/>
        </authorList>
    </citation>
    <scope>NUCLEOTIDE SEQUENCE [LARGE SCALE GENOMIC DNA]</scope>
    <source>
        <strain evidence="2 3">MAH-33</strain>
    </source>
</reference>
<dbReference type="EMBL" id="JALKHS010000006">
    <property type="protein sequence ID" value="MCK0530690.1"/>
    <property type="molecule type" value="Genomic_DNA"/>
</dbReference>
<comment type="caution">
    <text evidence="2">The sequence shown here is derived from an EMBL/GenBank/DDBJ whole genome shotgun (WGS) entry which is preliminary data.</text>
</comment>
<organism evidence="2 3">
    <name type="scientific">Sphingobium agri</name>
    <dbReference type="NCBI Taxonomy" id="2933566"/>
    <lineage>
        <taxon>Bacteria</taxon>
        <taxon>Pseudomonadati</taxon>
        <taxon>Pseudomonadota</taxon>
        <taxon>Alphaproteobacteria</taxon>
        <taxon>Sphingomonadales</taxon>
        <taxon>Sphingomonadaceae</taxon>
        <taxon>Sphingobium</taxon>
    </lineage>
</organism>
<evidence type="ECO:0000313" key="2">
    <source>
        <dbReference type="EMBL" id="MCK0530690.1"/>
    </source>
</evidence>
<evidence type="ECO:0000256" key="1">
    <source>
        <dbReference type="SAM" id="SignalP"/>
    </source>
</evidence>
<dbReference type="Proteomes" id="UP001203512">
    <property type="component" value="Unassembled WGS sequence"/>
</dbReference>
<proteinExistence type="predicted"/>
<sequence>MRYLYICVMALFTISIPALAQGGFGALFKMPADGVAEGRYLSNDQIRTYATADPHTPFDLPTAIREKAALMARAKGFPNLAVIKTRCFTTLYLGIPQANSCYLIAIMLKEGEEAQPKKGEPVEHITVADVISARARRYEQRAGITDTVD</sequence>
<keyword evidence="1" id="KW-0732">Signal</keyword>
<accession>A0ABT0DUA5</accession>
<name>A0ABT0DUA5_9SPHN</name>
<gene>
    <name evidence="2" type="ORF">MU848_03715</name>
</gene>
<keyword evidence="3" id="KW-1185">Reference proteome</keyword>
<feature type="chain" id="PRO_5047055746" evidence="1">
    <location>
        <begin position="21"/>
        <end position="149"/>
    </location>
</feature>
<evidence type="ECO:0000313" key="3">
    <source>
        <dbReference type="Proteomes" id="UP001203512"/>
    </source>
</evidence>
<feature type="signal peptide" evidence="1">
    <location>
        <begin position="1"/>
        <end position="20"/>
    </location>
</feature>